<evidence type="ECO:0000313" key="6">
    <source>
        <dbReference type="Proteomes" id="UP000606870"/>
    </source>
</evidence>
<comment type="similarity">
    <text evidence="1">Belongs to the AAA ATPase family.</text>
</comment>
<organism evidence="5 6">
    <name type="scientific">Megasphaera hominis</name>
    <dbReference type="NCBI Taxonomy" id="159836"/>
    <lineage>
        <taxon>Bacteria</taxon>
        <taxon>Bacillati</taxon>
        <taxon>Bacillota</taxon>
        <taxon>Negativicutes</taxon>
        <taxon>Veillonellales</taxon>
        <taxon>Veillonellaceae</taxon>
        <taxon>Megasphaera</taxon>
    </lineage>
</organism>
<keyword evidence="3 5" id="KW-0067">ATP-binding</keyword>
<accession>A0ABR6VKE9</accession>
<dbReference type="InterPro" id="IPR050221">
    <property type="entry name" value="26S_Proteasome_ATPase"/>
</dbReference>
<dbReference type="InterPro" id="IPR003593">
    <property type="entry name" value="AAA+_ATPase"/>
</dbReference>
<keyword evidence="2" id="KW-0547">Nucleotide-binding</keyword>
<dbReference type="Proteomes" id="UP000606870">
    <property type="component" value="Unassembled WGS sequence"/>
</dbReference>
<sequence>MGIGRRVEENEATKGAVKPAKEGIVFVPETPKYTMDDLILPARVREQILDIAAYAANSKHVFEDWGLAKTHPYSKRLGINLYGPSGTGKTMAAHAIASYLRRPILIVNYADIESKYVGETPKNIRKAFTAAKETGSILFFDEADAILSRRVTDMTSATDVSVNQTRSVLLMLLNEYEDFILFATNFIENFDPAFMRRISLHIKFELPDYDCRFRLWQRYIPKEMPNDLDCAYLAGQYAALTGSDIANAVLLAAFKAARHGDSLVSQAYVEEMLGHIRDGKAANAGQAVTTEKRVVSEAYVRQQMQPEDKQTH</sequence>
<dbReference type="Gene3D" id="3.40.50.300">
    <property type="entry name" value="P-loop containing nucleotide triphosphate hydrolases"/>
    <property type="match status" value="1"/>
</dbReference>
<dbReference type="CDD" id="cd19481">
    <property type="entry name" value="RecA-like_protease"/>
    <property type="match status" value="1"/>
</dbReference>
<dbReference type="SUPFAM" id="SSF52540">
    <property type="entry name" value="P-loop containing nucleoside triphosphate hydrolases"/>
    <property type="match status" value="1"/>
</dbReference>
<dbReference type="InterPro" id="IPR003959">
    <property type="entry name" value="ATPase_AAA_core"/>
</dbReference>
<reference evidence="5 6" key="1">
    <citation type="submission" date="2020-08" db="EMBL/GenBank/DDBJ databases">
        <authorList>
            <person name="Liu C."/>
            <person name="Sun Q."/>
        </authorList>
    </citation>
    <scope>NUCLEOTIDE SEQUENCE [LARGE SCALE GENOMIC DNA]</scope>
    <source>
        <strain evidence="5 6">NSJ-59</strain>
    </source>
</reference>
<evidence type="ECO:0000256" key="3">
    <source>
        <dbReference type="ARBA" id="ARBA00022840"/>
    </source>
</evidence>
<dbReference type="Pfam" id="PF00004">
    <property type="entry name" value="AAA"/>
    <property type="match status" value="1"/>
</dbReference>
<dbReference type="EMBL" id="JACOGK010000040">
    <property type="protein sequence ID" value="MBC3537760.1"/>
    <property type="molecule type" value="Genomic_DNA"/>
</dbReference>
<evidence type="ECO:0000256" key="1">
    <source>
        <dbReference type="ARBA" id="ARBA00006914"/>
    </source>
</evidence>
<name>A0ABR6VKE9_9FIRM</name>
<evidence type="ECO:0000259" key="4">
    <source>
        <dbReference type="SMART" id="SM00382"/>
    </source>
</evidence>
<dbReference type="GO" id="GO:0005524">
    <property type="term" value="F:ATP binding"/>
    <property type="evidence" value="ECO:0007669"/>
    <property type="project" value="UniProtKB-KW"/>
</dbReference>
<dbReference type="SMART" id="SM00382">
    <property type="entry name" value="AAA"/>
    <property type="match status" value="1"/>
</dbReference>
<feature type="domain" description="AAA+ ATPase" evidence="4">
    <location>
        <begin position="75"/>
        <end position="208"/>
    </location>
</feature>
<gene>
    <name evidence="5" type="ORF">H8J70_10965</name>
</gene>
<evidence type="ECO:0000256" key="2">
    <source>
        <dbReference type="ARBA" id="ARBA00022741"/>
    </source>
</evidence>
<keyword evidence="6" id="KW-1185">Reference proteome</keyword>
<comment type="caution">
    <text evidence="5">The sequence shown here is derived from an EMBL/GenBank/DDBJ whole genome shotgun (WGS) entry which is preliminary data.</text>
</comment>
<proteinExistence type="inferred from homology"/>
<dbReference type="PANTHER" id="PTHR23073">
    <property type="entry name" value="26S PROTEASOME REGULATORY SUBUNIT"/>
    <property type="match status" value="1"/>
</dbReference>
<dbReference type="InterPro" id="IPR027417">
    <property type="entry name" value="P-loop_NTPase"/>
</dbReference>
<protein>
    <submittedName>
        <fullName evidence="5">ATP-binding protein</fullName>
    </submittedName>
</protein>
<evidence type="ECO:0000313" key="5">
    <source>
        <dbReference type="EMBL" id="MBC3537760.1"/>
    </source>
</evidence>